<feature type="transmembrane region" description="Helical" evidence="1">
    <location>
        <begin position="124"/>
        <end position="141"/>
    </location>
</feature>
<dbReference type="VEuPathDB" id="MicrosporidiaDB:EDEG_02353"/>
<feature type="transmembrane region" description="Helical" evidence="1">
    <location>
        <begin position="54"/>
        <end position="70"/>
    </location>
</feature>
<dbReference type="Proteomes" id="UP000003163">
    <property type="component" value="Unassembled WGS sequence"/>
</dbReference>
<organism evidence="2 3">
    <name type="scientific">Edhazardia aedis (strain USNM 41457)</name>
    <name type="common">Microsporidian parasite</name>
    <dbReference type="NCBI Taxonomy" id="1003232"/>
    <lineage>
        <taxon>Eukaryota</taxon>
        <taxon>Fungi</taxon>
        <taxon>Fungi incertae sedis</taxon>
        <taxon>Microsporidia</taxon>
        <taxon>Edhazardia</taxon>
    </lineage>
</organism>
<feature type="transmembrane region" description="Helical" evidence="1">
    <location>
        <begin position="101"/>
        <end position="118"/>
    </location>
</feature>
<feature type="transmembrane region" description="Helical" evidence="1">
    <location>
        <begin position="176"/>
        <end position="193"/>
    </location>
</feature>
<gene>
    <name evidence="2" type="ORF">EDEG_02353</name>
</gene>
<dbReference type="EMBL" id="AFBI03000041">
    <property type="protein sequence ID" value="EJW03287.1"/>
    <property type="molecule type" value="Genomic_DNA"/>
</dbReference>
<evidence type="ECO:0000313" key="2">
    <source>
        <dbReference type="EMBL" id="EJW03287.1"/>
    </source>
</evidence>
<evidence type="ECO:0000256" key="1">
    <source>
        <dbReference type="SAM" id="Phobius"/>
    </source>
</evidence>
<reference evidence="3" key="2">
    <citation type="submission" date="2015-07" db="EMBL/GenBank/DDBJ databases">
        <title>Contrasting host-pathogen interactions and genome evolution in two generalist and specialist microsporidian pathogens of mosquitoes.</title>
        <authorList>
            <consortium name="The Broad Institute Genomics Platform"/>
            <consortium name="The Broad Institute Genome Sequencing Center for Infectious Disease"/>
            <person name="Cuomo C.A."/>
            <person name="Sanscrainte N.D."/>
            <person name="Goldberg J.M."/>
            <person name="Heiman D."/>
            <person name="Young S."/>
            <person name="Zeng Q."/>
            <person name="Becnel J.J."/>
            <person name="Birren B.W."/>
        </authorList>
    </citation>
    <scope>NUCLEOTIDE SEQUENCE [LARGE SCALE GENOMIC DNA]</scope>
    <source>
        <strain evidence="3">USNM 41457</strain>
    </source>
</reference>
<keyword evidence="3" id="KW-1185">Reference proteome</keyword>
<keyword evidence="1" id="KW-0812">Transmembrane</keyword>
<dbReference type="AlphaFoldDB" id="J9DPK5"/>
<evidence type="ECO:0000313" key="3">
    <source>
        <dbReference type="Proteomes" id="UP000003163"/>
    </source>
</evidence>
<protein>
    <recommendedName>
        <fullName evidence="4">Polyprenol reductase</fullName>
    </recommendedName>
</protein>
<keyword evidence="1" id="KW-0472">Membrane</keyword>
<reference evidence="2 3" key="1">
    <citation type="submission" date="2011-08" db="EMBL/GenBank/DDBJ databases">
        <authorList>
            <person name="Liu Z.J."/>
            <person name="Shi F.L."/>
            <person name="Lu J.Q."/>
            <person name="Li M."/>
            <person name="Wang Z.L."/>
        </authorList>
    </citation>
    <scope>NUCLEOTIDE SEQUENCE [LARGE SCALE GENOMIC DNA]</scope>
    <source>
        <strain evidence="2 3">USNM 41457</strain>
    </source>
</reference>
<evidence type="ECO:0008006" key="4">
    <source>
        <dbReference type="Google" id="ProtNLM"/>
    </source>
</evidence>
<keyword evidence="1" id="KW-1133">Transmembrane helix</keyword>
<name>J9DPK5_EDHAE</name>
<dbReference type="HOGENOM" id="CLU_116809_0_0_1"/>
<dbReference type="OrthoDB" id="2187009at2759"/>
<sequence>MSLRENIKKFIPIMDRYYIPELYMLSLIGGSIFTSLICPNLSKHGYNTRGISKNYFILFYLYAILYYIYIKDSFNVYFVHICRRFVECCFLKYSRRCKMSFIHLFVGFSYYTVVINKLREENFGYLYVVLFLILNLLQSYAHYRIFAQKKRNIPYFHYLCEFLIFLSIFYKVRSLFCFLNCCWIVTFSAVTILQRRKYNKYDK</sequence>
<feature type="transmembrane region" description="Helical" evidence="1">
    <location>
        <begin position="153"/>
        <end position="170"/>
    </location>
</feature>
<comment type="caution">
    <text evidence="2">The sequence shown here is derived from an EMBL/GenBank/DDBJ whole genome shotgun (WGS) entry which is preliminary data.</text>
</comment>
<dbReference type="InParanoid" id="J9DPK5"/>
<feature type="transmembrane region" description="Helical" evidence="1">
    <location>
        <begin position="21"/>
        <end position="42"/>
    </location>
</feature>
<proteinExistence type="predicted"/>
<accession>J9DPK5</accession>
<dbReference type="OMA" id="YTHYICE"/>